<name>A0A5D8QDM7_9THEO</name>
<dbReference type="NCBIfam" id="NF002806">
    <property type="entry name" value="PRK02948.1"/>
    <property type="match status" value="1"/>
</dbReference>
<evidence type="ECO:0000256" key="7">
    <source>
        <dbReference type="RuleBase" id="RU004504"/>
    </source>
</evidence>
<evidence type="ECO:0000256" key="4">
    <source>
        <dbReference type="ARBA" id="ARBA00022898"/>
    </source>
</evidence>
<dbReference type="InterPro" id="IPR015421">
    <property type="entry name" value="PyrdxlP-dep_Trfase_major"/>
</dbReference>
<keyword evidence="10" id="KW-1185">Reference proteome</keyword>
<reference evidence="9 10" key="1">
    <citation type="submission" date="2019-08" db="EMBL/GenBank/DDBJ databases">
        <title>Calorimonas adulescens gen. nov., sp. nov., an anaerobic thermophilic bacterium from Sakhalin hot spring.</title>
        <authorList>
            <person name="Khomyakova M.A."/>
            <person name="Merkel A.Y."/>
            <person name="Novikov A."/>
            <person name="Bonch-Osmolovskaya E.A."/>
            <person name="Slobodkin A.I."/>
        </authorList>
    </citation>
    <scope>NUCLEOTIDE SEQUENCE [LARGE SCALE GENOMIC DNA]</scope>
    <source>
        <strain evidence="9 10">A05MB</strain>
    </source>
</reference>
<dbReference type="InterPro" id="IPR020578">
    <property type="entry name" value="Aminotrans_V_PyrdxlP_BS"/>
</dbReference>
<dbReference type="AlphaFoldDB" id="A0A5D8QDM7"/>
<keyword evidence="3" id="KW-0479">Metal-binding</keyword>
<dbReference type="FunFam" id="3.40.640.10:FF:000084">
    <property type="entry name" value="IscS-like cysteine desulfurase"/>
    <property type="match status" value="1"/>
</dbReference>
<dbReference type="PANTHER" id="PTHR11601:SF50">
    <property type="entry name" value="CYSTEINE DESULFURASE ISCS 2-RELATED"/>
    <property type="match status" value="1"/>
</dbReference>
<accession>A0A5D8QDM7</accession>
<dbReference type="PIRSF" id="PIRSF005572">
    <property type="entry name" value="NifS"/>
    <property type="match status" value="1"/>
</dbReference>
<dbReference type="SUPFAM" id="SSF53383">
    <property type="entry name" value="PLP-dependent transferases"/>
    <property type="match status" value="1"/>
</dbReference>
<dbReference type="GO" id="GO:0051536">
    <property type="term" value="F:iron-sulfur cluster binding"/>
    <property type="evidence" value="ECO:0007669"/>
    <property type="project" value="UniProtKB-KW"/>
</dbReference>
<comment type="similarity">
    <text evidence="2">Belongs to the class-V pyridoxal-phosphate-dependent aminotransferase family. NifS/IscS subfamily.</text>
</comment>
<dbReference type="Proteomes" id="UP000322976">
    <property type="component" value="Unassembled WGS sequence"/>
</dbReference>
<dbReference type="InterPro" id="IPR000192">
    <property type="entry name" value="Aminotrans_V_dom"/>
</dbReference>
<dbReference type="Gene3D" id="3.90.1150.10">
    <property type="entry name" value="Aspartate Aminotransferase, domain 1"/>
    <property type="match status" value="1"/>
</dbReference>
<dbReference type="EMBL" id="VTPS01000009">
    <property type="protein sequence ID" value="TZE81936.1"/>
    <property type="molecule type" value="Genomic_DNA"/>
</dbReference>
<proteinExistence type="inferred from homology"/>
<dbReference type="InterPro" id="IPR015422">
    <property type="entry name" value="PyrdxlP-dep_Trfase_small"/>
</dbReference>
<dbReference type="PANTHER" id="PTHR11601">
    <property type="entry name" value="CYSTEINE DESULFURYLASE FAMILY MEMBER"/>
    <property type="match status" value="1"/>
</dbReference>
<organism evidence="9 10">
    <name type="scientific">Calorimonas adulescens</name>
    <dbReference type="NCBI Taxonomy" id="2606906"/>
    <lineage>
        <taxon>Bacteria</taxon>
        <taxon>Bacillati</taxon>
        <taxon>Bacillota</taxon>
        <taxon>Clostridia</taxon>
        <taxon>Thermoanaerobacterales</taxon>
        <taxon>Thermoanaerobacteraceae</taxon>
        <taxon>Calorimonas</taxon>
    </lineage>
</organism>
<dbReference type="InterPro" id="IPR015424">
    <property type="entry name" value="PyrdxlP-dep_Trfase"/>
</dbReference>
<keyword evidence="4" id="KW-0663">Pyridoxal phosphate</keyword>
<comment type="caution">
    <text evidence="9">The sequence shown here is derived from an EMBL/GenBank/DDBJ whole genome shotgun (WGS) entry which is preliminary data.</text>
</comment>
<evidence type="ECO:0000256" key="5">
    <source>
        <dbReference type="ARBA" id="ARBA00023004"/>
    </source>
</evidence>
<evidence type="ECO:0000256" key="2">
    <source>
        <dbReference type="ARBA" id="ARBA00006490"/>
    </source>
</evidence>
<dbReference type="Gene3D" id="3.40.640.10">
    <property type="entry name" value="Type I PLP-dependent aspartate aminotransferase-like (Major domain)"/>
    <property type="match status" value="1"/>
</dbReference>
<evidence type="ECO:0000313" key="10">
    <source>
        <dbReference type="Proteomes" id="UP000322976"/>
    </source>
</evidence>
<feature type="domain" description="Aminotransferase class V" evidence="8">
    <location>
        <begin position="3"/>
        <end position="361"/>
    </location>
</feature>
<dbReference type="PROSITE" id="PS00595">
    <property type="entry name" value="AA_TRANSFER_CLASS_5"/>
    <property type="match status" value="1"/>
</dbReference>
<evidence type="ECO:0000256" key="6">
    <source>
        <dbReference type="ARBA" id="ARBA00023014"/>
    </source>
</evidence>
<gene>
    <name evidence="9" type="ORF">FWJ32_06785</name>
</gene>
<evidence type="ECO:0000256" key="3">
    <source>
        <dbReference type="ARBA" id="ARBA00022723"/>
    </source>
</evidence>
<keyword evidence="5" id="KW-0408">Iron</keyword>
<keyword evidence="6" id="KW-0411">Iron-sulfur</keyword>
<dbReference type="GO" id="GO:0031071">
    <property type="term" value="F:cysteine desulfurase activity"/>
    <property type="evidence" value="ECO:0007669"/>
    <property type="project" value="UniProtKB-ARBA"/>
</dbReference>
<dbReference type="InterPro" id="IPR016454">
    <property type="entry name" value="Cysteine_dSase"/>
</dbReference>
<dbReference type="RefSeq" id="WP_149545210.1">
    <property type="nucleotide sequence ID" value="NZ_VTPS01000009.1"/>
</dbReference>
<evidence type="ECO:0000256" key="1">
    <source>
        <dbReference type="ARBA" id="ARBA00001933"/>
    </source>
</evidence>
<dbReference type="GO" id="GO:0046872">
    <property type="term" value="F:metal ion binding"/>
    <property type="evidence" value="ECO:0007669"/>
    <property type="project" value="UniProtKB-KW"/>
</dbReference>
<comment type="cofactor">
    <cofactor evidence="1 7">
        <name>pyridoxal 5'-phosphate</name>
        <dbReference type="ChEBI" id="CHEBI:597326"/>
    </cofactor>
</comment>
<protein>
    <submittedName>
        <fullName evidence="9">Cysteine desulfurase</fullName>
    </submittedName>
</protein>
<evidence type="ECO:0000259" key="8">
    <source>
        <dbReference type="Pfam" id="PF00266"/>
    </source>
</evidence>
<evidence type="ECO:0000313" key="9">
    <source>
        <dbReference type="EMBL" id="TZE81936.1"/>
    </source>
</evidence>
<dbReference type="Pfam" id="PF00266">
    <property type="entry name" value="Aminotran_5"/>
    <property type="match status" value="1"/>
</dbReference>
<sequence length="382" mass="42033">MEIYLDNSATTRVRDEIINNIVEIMVDNYGNPSSLHHKGFEAERMLHYSKEKIAGLLKCSPEEIYFTSGGTEANNLAIRGFLKANKRRGNHIITTAIEHPSVLNTFLDLEKEGYRVTILPVDAMGYVDVGEVKKSIVDETALISIMMVNNEVGTIEPIRDIAKITKDKGVALHVDAIQGFGKLEFNVKEYGIDMLSMSGHKIHAPKGVGALYINKDVRVSPIITGGGQENNIRSGTENMPGIVGMGKAVELLDGKIEANAMHMYNLKKRFVDELMDLDGWSINGPGLNETAPHIINISFSGVRGEVLVHALEEYGIYVSTGSACSSKHSSQSHVLKALGLKHCAIQSAIRISTSIFNTEEEMIETARVLKQIIPELRKYAGR</sequence>